<dbReference type="AlphaFoldDB" id="A0A0E9P6X2"/>
<name>A0A0E9P6X2_ANGAN</name>
<proteinExistence type="predicted"/>
<organism evidence="1">
    <name type="scientific">Anguilla anguilla</name>
    <name type="common">European freshwater eel</name>
    <name type="synonym">Muraena anguilla</name>
    <dbReference type="NCBI Taxonomy" id="7936"/>
    <lineage>
        <taxon>Eukaryota</taxon>
        <taxon>Metazoa</taxon>
        <taxon>Chordata</taxon>
        <taxon>Craniata</taxon>
        <taxon>Vertebrata</taxon>
        <taxon>Euteleostomi</taxon>
        <taxon>Actinopterygii</taxon>
        <taxon>Neopterygii</taxon>
        <taxon>Teleostei</taxon>
        <taxon>Anguilliformes</taxon>
        <taxon>Anguillidae</taxon>
        <taxon>Anguilla</taxon>
    </lineage>
</organism>
<dbReference type="EMBL" id="GBXM01108817">
    <property type="protein sequence ID" value="JAG99759.1"/>
    <property type="molecule type" value="Transcribed_RNA"/>
</dbReference>
<reference evidence="1" key="1">
    <citation type="submission" date="2014-11" db="EMBL/GenBank/DDBJ databases">
        <authorList>
            <person name="Amaro Gonzalez C."/>
        </authorList>
    </citation>
    <scope>NUCLEOTIDE SEQUENCE</scope>
</reference>
<sequence length="56" mass="6598">MVTKFQPARSTRVNLRENGPAQWVKYFTKRRVYLKLQRQDARNKVSHLADGPQQPS</sequence>
<reference evidence="1" key="2">
    <citation type="journal article" date="2015" name="Fish Shellfish Immunol.">
        <title>Early steps in the European eel (Anguilla anguilla)-Vibrio vulnificus interaction in the gills: Role of the RtxA13 toxin.</title>
        <authorList>
            <person name="Callol A."/>
            <person name="Pajuelo D."/>
            <person name="Ebbesson L."/>
            <person name="Teles M."/>
            <person name="MacKenzie S."/>
            <person name="Amaro C."/>
        </authorList>
    </citation>
    <scope>NUCLEOTIDE SEQUENCE</scope>
</reference>
<evidence type="ECO:0000313" key="1">
    <source>
        <dbReference type="EMBL" id="JAG99759.1"/>
    </source>
</evidence>
<protein>
    <submittedName>
        <fullName evidence="1">Uncharacterized protein</fullName>
    </submittedName>
</protein>
<accession>A0A0E9P6X2</accession>